<feature type="transmembrane region" description="Helical" evidence="1">
    <location>
        <begin position="371"/>
        <end position="388"/>
    </location>
</feature>
<protein>
    <recommendedName>
        <fullName evidence="5">Purple acid phosphatase N-terminal domain-containing protein</fullName>
    </recommendedName>
</protein>
<dbReference type="GO" id="GO:0046872">
    <property type="term" value="F:metal ion binding"/>
    <property type="evidence" value="ECO:0007669"/>
    <property type="project" value="InterPro"/>
</dbReference>
<evidence type="ECO:0000256" key="2">
    <source>
        <dbReference type="SAM" id="SignalP"/>
    </source>
</evidence>
<gene>
    <name evidence="3" type="ORF">A2442_00250</name>
</gene>
<dbReference type="GO" id="GO:0003993">
    <property type="term" value="F:acid phosphatase activity"/>
    <property type="evidence" value="ECO:0007669"/>
    <property type="project" value="InterPro"/>
</dbReference>
<keyword evidence="1" id="KW-1133">Transmembrane helix</keyword>
<dbReference type="STRING" id="1797582.A2442_00250"/>
<dbReference type="InterPro" id="IPR008963">
    <property type="entry name" value="Purple_acid_Pase-like_N"/>
</dbReference>
<evidence type="ECO:0000313" key="4">
    <source>
        <dbReference type="Proteomes" id="UP000179003"/>
    </source>
</evidence>
<dbReference type="Proteomes" id="UP000179003">
    <property type="component" value="Unassembled WGS sequence"/>
</dbReference>
<feature type="signal peptide" evidence="2">
    <location>
        <begin position="1"/>
        <end position="27"/>
    </location>
</feature>
<dbReference type="Gene3D" id="2.60.40.380">
    <property type="entry name" value="Purple acid phosphatase-like, N-terminal"/>
    <property type="match status" value="1"/>
</dbReference>
<proteinExistence type="predicted"/>
<evidence type="ECO:0000313" key="3">
    <source>
        <dbReference type="EMBL" id="OGD66703.1"/>
    </source>
</evidence>
<dbReference type="AlphaFoldDB" id="A0A1F5EH44"/>
<accession>A0A1F5EH44</accession>
<keyword evidence="2" id="KW-0732">Signal</keyword>
<keyword evidence="1" id="KW-0472">Membrane</keyword>
<reference evidence="3 4" key="1">
    <citation type="journal article" date="2016" name="Nat. Commun.">
        <title>Thousands of microbial genomes shed light on interconnected biogeochemical processes in an aquifer system.</title>
        <authorList>
            <person name="Anantharaman K."/>
            <person name="Brown C.T."/>
            <person name="Hug L.A."/>
            <person name="Sharon I."/>
            <person name="Castelle C.J."/>
            <person name="Probst A.J."/>
            <person name="Thomas B.C."/>
            <person name="Singh A."/>
            <person name="Wilkins M.J."/>
            <person name="Karaoz U."/>
            <person name="Brodie E.L."/>
            <person name="Williams K.H."/>
            <person name="Hubbard S.S."/>
            <person name="Banfield J.F."/>
        </authorList>
    </citation>
    <scope>NUCLEOTIDE SEQUENCE [LARGE SCALE GENOMIC DNA]</scope>
</reference>
<dbReference type="EMBL" id="MFAE01000015">
    <property type="protein sequence ID" value="OGD66703.1"/>
    <property type="molecule type" value="Genomic_DNA"/>
</dbReference>
<keyword evidence="1" id="KW-0812">Transmembrane</keyword>
<comment type="caution">
    <text evidence="3">The sequence shown here is derived from an EMBL/GenBank/DDBJ whole genome shotgun (WGS) entry which is preliminary data.</text>
</comment>
<dbReference type="SUPFAM" id="SSF49363">
    <property type="entry name" value="Purple acid phosphatase, N-terminal domain"/>
    <property type="match status" value="1"/>
</dbReference>
<organism evidence="3 4">
    <name type="scientific">Candidatus Campbellbacteria bacterium RIFOXYC2_FULL_35_25</name>
    <dbReference type="NCBI Taxonomy" id="1797582"/>
    <lineage>
        <taxon>Bacteria</taxon>
        <taxon>Candidatus Campbelliibacteriota</taxon>
    </lineage>
</organism>
<name>A0A1F5EH44_9BACT</name>
<feature type="chain" id="PRO_5009518329" description="Purple acid phosphatase N-terminal domain-containing protein" evidence="2">
    <location>
        <begin position="28"/>
        <end position="391"/>
    </location>
</feature>
<sequence>MKILNNKKIIFTLIFLACFVRVDLASAQSILSVEFENEPLFSETNFVPNQAVTKYVRVTNNSTEGNVVLVEAINLVSCNPGVCLSDALNLIIKKGPEEFFNDSLTEFFDSGEIILGNLSNGETNQYDFIVTFKPESGNEYQSLSTGFDLLVGLQGTGEYIISGETVVGGGGGNGPPGLVIKDEASVVVNFNSVEISWRTSFPATSQVIYRKEGETYFLNLSDPKYGYPRVAPDAEDTNKVLDHLVTIIGLIPGDVYYYRVVSHASPATISFEHSFKMPTTEDLLGAGTFAVVSNEEGKETLIFRRDQKNGGDIIIGNSGGFGPEFDSLDSMPTLVAKASTSTELGTKGDSSRLQNIASVAFALPWLGEISLWWTLLLLIIFFLIWYFSRRK</sequence>
<evidence type="ECO:0000256" key="1">
    <source>
        <dbReference type="SAM" id="Phobius"/>
    </source>
</evidence>
<evidence type="ECO:0008006" key="5">
    <source>
        <dbReference type="Google" id="ProtNLM"/>
    </source>
</evidence>